<dbReference type="GO" id="GO:0008017">
    <property type="term" value="F:microtubule binding"/>
    <property type="evidence" value="ECO:0007669"/>
    <property type="project" value="InterPro"/>
</dbReference>
<evidence type="ECO:0000256" key="4">
    <source>
        <dbReference type="ARBA" id="ARBA00022741"/>
    </source>
</evidence>
<feature type="compositionally biased region" description="Basic and acidic residues" evidence="12">
    <location>
        <begin position="502"/>
        <end position="512"/>
    </location>
</feature>
<dbReference type="GO" id="GO:0007019">
    <property type="term" value="P:microtubule depolymerization"/>
    <property type="evidence" value="ECO:0007669"/>
    <property type="project" value="TreeGrafter"/>
</dbReference>
<dbReference type="PROSITE" id="PS00411">
    <property type="entry name" value="KINESIN_MOTOR_1"/>
    <property type="match status" value="1"/>
</dbReference>
<dbReference type="GO" id="GO:0005874">
    <property type="term" value="C:microtubule"/>
    <property type="evidence" value="ECO:0007669"/>
    <property type="project" value="UniProtKB-KW"/>
</dbReference>
<evidence type="ECO:0000256" key="7">
    <source>
        <dbReference type="ARBA" id="ARBA00023212"/>
    </source>
</evidence>
<reference evidence="14" key="1">
    <citation type="submission" date="2021-01" db="EMBL/GenBank/DDBJ databases">
        <authorList>
            <person name="Corre E."/>
            <person name="Pelletier E."/>
            <person name="Niang G."/>
            <person name="Scheremetjew M."/>
            <person name="Finn R."/>
            <person name="Kale V."/>
            <person name="Holt S."/>
            <person name="Cochrane G."/>
            <person name="Meng A."/>
            <person name="Brown T."/>
            <person name="Cohen L."/>
        </authorList>
    </citation>
    <scope>NUCLEOTIDE SEQUENCE</scope>
    <source>
        <strain evidence="14">CCMP1510</strain>
    </source>
</reference>
<feature type="coiled-coil region" evidence="11">
    <location>
        <begin position="652"/>
        <end position="679"/>
    </location>
</feature>
<dbReference type="InterPro" id="IPR019821">
    <property type="entry name" value="Kinesin_motor_CS"/>
</dbReference>
<name>A0A7S3JTH3_9STRA</name>
<feature type="domain" description="Kinesin motor" evidence="13">
    <location>
        <begin position="94"/>
        <end position="417"/>
    </location>
</feature>
<keyword evidence="7" id="KW-0206">Cytoskeleton</keyword>
<evidence type="ECO:0000259" key="13">
    <source>
        <dbReference type="PROSITE" id="PS50067"/>
    </source>
</evidence>
<dbReference type="SUPFAM" id="SSF52540">
    <property type="entry name" value="P-loop containing nucleoside triphosphate hydrolases"/>
    <property type="match status" value="1"/>
</dbReference>
<dbReference type="PRINTS" id="PR00380">
    <property type="entry name" value="KINESINHEAVY"/>
</dbReference>
<dbReference type="CDD" id="cd01367">
    <property type="entry name" value="KISc_KIF2_like"/>
    <property type="match status" value="1"/>
</dbReference>
<sequence>MSQSARAKNGQFAVGRKPLTTLDRIQAMERQRAERRQQMDERKNEKKLQEEKNAELGVVGDIDFVRMIDDWRMAQPEPKKHEEFDCEAGGRANELCICVRKRPLGRREIEKNDHDAVSCTNPAVIVHDCKHRVDGITKYLNNSTFVFDHAFAENINTDTIYECVVLPLVRFIKQRQGRATVFAYGQTGSGKTYTMLGIQERTVRDLFDGLATSSHETDDDFTLITLSFFEIYGGRCLDLLQDRARLQVREDGKGEVNIIGLSKERVHSPEELLAAIDKGNKIRTTQRTEANDTSSRSHAICQIHLTASLDGSDRGKLSLVDLAGSERANDTRSHSRQLRTESAAINKSLLALKECIRGLATNDHHVPFRASKLTMVLRDSFVRAHCRVAMIATVSPAVSATDHTINTLRYADRVKEKPAAGSLNAVLKREESRESPTPETPPPPVPTSASSEPKPHQNRRHRNSPPMKNNTENEVSRRNSNEKPPRSYSGNGQVPTRSASMGDDRQSQYDKKKTGRSLSRRRWSGSEHTPAKRDTPRQQPIPEPKSDKVNNNFIKEEPDEDDHDLALLQKTIQANGDEHDLEPNLELYRTVDSLFEDEEALLNAHMNMIQENAELLTEEGKMLQSVQIAEDYNIDDYVARLDSILTTKAEQITSLKQRLQRFTQRLKDEENQARLVRRMPVF</sequence>
<evidence type="ECO:0000256" key="3">
    <source>
        <dbReference type="ARBA" id="ARBA00022701"/>
    </source>
</evidence>
<keyword evidence="2" id="KW-0963">Cytoplasm</keyword>
<accession>A0A7S3JTH3</accession>
<dbReference type="InterPro" id="IPR027417">
    <property type="entry name" value="P-loop_NTPase"/>
</dbReference>
<feature type="binding site" evidence="9">
    <location>
        <begin position="185"/>
        <end position="192"/>
    </location>
    <ligand>
        <name>ATP</name>
        <dbReference type="ChEBI" id="CHEBI:30616"/>
    </ligand>
</feature>
<dbReference type="FunFam" id="3.40.850.10:FF:000012">
    <property type="entry name" value="Kinesin-like protein"/>
    <property type="match status" value="1"/>
</dbReference>
<dbReference type="PROSITE" id="PS50067">
    <property type="entry name" value="KINESIN_MOTOR_2"/>
    <property type="match status" value="1"/>
</dbReference>
<keyword evidence="6 9" id="KW-0505">Motor protein</keyword>
<feature type="region of interest" description="Disordered" evidence="12">
    <location>
        <begin position="421"/>
        <end position="558"/>
    </location>
</feature>
<evidence type="ECO:0000256" key="6">
    <source>
        <dbReference type="ARBA" id="ARBA00023175"/>
    </source>
</evidence>
<evidence type="ECO:0000256" key="9">
    <source>
        <dbReference type="PROSITE-ProRule" id="PRU00283"/>
    </source>
</evidence>
<dbReference type="GO" id="GO:0005524">
    <property type="term" value="F:ATP binding"/>
    <property type="evidence" value="ECO:0007669"/>
    <property type="project" value="UniProtKB-UniRule"/>
</dbReference>
<feature type="compositionally biased region" description="Basic residues" evidence="12">
    <location>
        <begin position="513"/>
        <end position="523"/>
    </location>
</feature>
<dbReference type="Gene3D" id="3.40.850.10">
    <property type="entry name" value="Kinesin motor domain"/>
    <property type="match status" value="1"/>
</dbReference>
<evidence type="ECO:0000313" key="14">
    <source>
        <dbReference type="EMBL" id="CAE0364568.1"/>
    </source>
</evidence>
<keyword evidence="4 9" id="KW-0547">Nucleotide-binding</keyword>
<evidence type="ECO:0000256" key="2">
    <source>
        <dbReference type="ARBA" id="ARBA00022490"/>
    </source>
</evidence>
<keyword evidence="11" id="KW-0175">Coiled coil</keyword>
<dbReference type="PANTHER" id="PTHR47971">
    <property type="entry name" value="KINESIN-RELATED PROTEIN 6"/>
    <property type="match status" value="1"/>
</dbReference>
<evidence type="ECO:0000256" key="5">
    <source>
        <dbReference type="ARBA" id="ARBA00022840"/>
    </source>
</evidence>
<dbReference type="SMART" id="SM00129">
    <property type="entry name" value="KISc"/>
    <property type="match status" value="1"/>
</dbReference>
<dbReference type="InterPro" id="IPR027640">
    <property type="entry name" value="Kinesin-like_fam"/>
</dbReference>
<dbReference type="InterPro" id="IPR036961">
    <property type="entry name" value="Kinesin_motor_dom_sf"/>
</dbReference>
<dbReference type="AlphaFoldDB" id="A0A7S3JTH3"/>
<proteinExistence type="inferred from homology"/>
<dbReference type="EMBL" id="HBIJ01007523">
    <property type="protein sequence ID" value="CAE0364568.1"/>
    <property type="molecule type" value="Transcribed_RNA"/>
</dbReference>
<comment type="similarity">
    <text evidence="8">Belongs to the TRAFAC class myosin-kinesin ATPase superfamily. Kinesin family. KIN-13 subfamily.</text>
</comment>
<feature type="compositionally biased region" description="Polar residues" evidence="12">
    <location>
        <begin position="488"/>
        <end position="499"/>
    </location>
</feature>
<dbReference type="InterPro" id="IPR001752">
    <property type="entry name" value="Kinesin_motor_dom"/>
</dbReference>
<feature type="compositionally biased region" description="Basic and acidic residues" evidence="12">
    <location>
        <begin position="427"/>
        <end position="436"/>
    </location>
</feature>
<feature type="region of interest" description="Disordered" evidence="12">
    <location>
        <begin position="29"/>
        <end position="52"/>
    </location>
</feature>
<dbReference type="Pfam" id="PF00225">
    <property type="entry name" value="Kinesin"/>
    <property type="match status" value="1"/>
</dbReference>
<evidence type="ECO:0000256" key="12">
    <source>
        <dbReference type="SAM" id="MobiDB-lite"/>
    </source>
</evidence>
<organism evidence="14">
    <name type="scientific">Aureoumbra lagunensis</name>
    <dbReference type="NCBI Taxonomy" id="44058"/>
    <lineage>
        <taxon>Eukaryota</taxon>
        <taxon>Sar</taxon>
        <taxon>Stramenopiles</taxon>
        <taxon>Ochrophyta</taxon>
        <taxon>Pelagophyceae</taxon>
        <taxon>Pelagomonadales</taxon>
        <taxon>Aureoumbra</taxon>
    </lineage>
</organism>
<feature type="compositionally biased region" description="Basic and acidic residues" evidence="12">
    <location>
        <begin position="474"/>
        <end position="485"/>
    </location>
</feature>
<dbReference type="GO" id="GO:0007018">
    <property type="term" value="P:microtubule-based movement"/>
    <property type="evidence" value="ECO:0007669"/>
    <property type="project" value="InterPro"/>
</dbReference>
<comment type="subcellular location">
    <subcellularLocation>
        <location evidence="1">Cytoplasm</location>
        <location evidence="1">Cytoskeleton</location>
    </subcellularLocation>
</comment>
<keyword evidence="5 9" id="KW-0067">ATP-binding</keyword>
<keyword evidence="3 10" id="KW-0493">Microtubule</keyword>
<evidence type="ECO:0000256" key="11">
    <source>
        <dbReference type="SAM" id="Coils"/>
    </source>
</evidence>
<evidence type="ECO:0000256" key="8">
    <source>
        <dbReference type="ARBA" id="ARBA00061030"/>
    </source>
</evidence>
<evidence type="ECO:0000256" key="1">
    <source>
        <dbReference type="ARBA" id="ARBA00004245"/>
    </source>
</evidence>
<gene>
    <name evidence="14" type="ORF">ALAG00032_LOCUS5309</name>
</gene>
<dbReference type="GO" id="GO:0003777">
    <property type="term" value="F:microtubule motor activity"/>
    <property type="evidence" value="ECO:0007669"/>
    <property type="project" value="InterPro"/>
</dbReference>
<evidence type="ECO:0000256" key="10">
    <source>
        <dbReference type="RuleBase" id="RU000394"/>
    </source>
</evidence>
<dbReference type="PANTHER" id="PTHR47971:SF8">
    <property type="entry name" value="KINESIN-LIKE PROTEIN"/>
    <property type="match status" value="1"/>
</dbReference>
<protein>
    <recommendedName>
        <fullName evidence="10">Kinesin-like protein</fullName>
    </recommendedName>
</protein>